<feature type="compositionally biased region" description="Acidic residues" evidence="1">
    <location>
        <begin position="411"/>
        <end position="424"/>
    </location>
</feature>
<feature type="compositionally biased region" description="Low complexity" evidence="1">
    <location>
        <begin position="425"/>
        <end position="435"/>
    </location>
</feature>
<protein>
    <recommendedName>
        <fullName evidence="5">Siroheme synthase protein</fullName>
    </recommendedName>
</protein>
<proteinExistence type="predicted"/>
<comment type="caution">
    <text evidence="3">The sequence shown here is derived from an EMBL/GenBank/DDBJ whole genome shotgun (WGS) entry which is preliminary data.</text>
</comment>
<accession>A0A8H4IR70</accession>
<dbReference type="EMBL" id="WWBZ02000073">
    <property type="protein sequence ID" value="KAF4301972.1"/>
    <property type="molecule type" value="Genomic_DNA"/>
</dbReference>
<dbReference type="InterPro" id="IPR025204">
    <property type="entry name" value="CENP-L"/>
</dbReference>
<dbReference type="EMBL" id="WWBZ02000040">
    <property type="protein sequence ID" value="KAF4305519.1"/>
    <property type="molecule type" value="Genomic_DNA"/>
</dbReference>
<evidence type="ECO:0000313" key="3">
    <source>
        <dbReference type="EMBL" id="KAF4305519.1"/>
    </source>
</evidence>
<sequence length="459" mass="49115">MADPIPKYPLYDATYTAYRLSPLYHGANSLLDETTLRMHARRLRDILRGDILRGVDVGGGNADGSTSGTLENCTWELVGDEDSWERLHQSNAEEEEEQPGDLTDAPSLDASETRGIHIELRYQKATYTALLLRDPNSEETSAPPYFTALPLLLVRMPAALRDTFTTYLTSTFDARLAPMKLRSRFLSSSLETLLSRLHPLDPSSLLTRLQLQLSFPTACPTSTLRCLDITLSRNDVPTFLTRGSSLLPTNSTTSNITGPFTAALSAYLSAHLALDLTHAGVHISKIALPPLLALSADGRIKIFSPFAAASAAPDSGAVSVDALKGVVDAFYVSLLRAARAAPVGEGVAGVGPGEEAVLAVRKGKGKERAGTRDKGKGKKRALGAGDANAGKRKAAEASPGKKRRRRRPTVEEDEEEDADRDESEVVASSASAGAGRLSVPKEPPPPYELHDPAIVGGGR</sequence>
<organism evidence="3 4">
    <name type="scientific">Botryosphaeria dothidea</name>
    <dbReference type="NCBI Taxonomy" id="55169"/>
    <lineage>
        <taxon>Eukaryota</taxon>
        <taxon>Fungi</taxon>
        <taxon>Dikarya</taxon>
        <taxon>Ascomycota</taxon>
        <taxon>Pezizomycotina</taxon>
        <taxon>Dothideomycetes</taxon>
        <taxon>Dothideomycetes incertae sedis</taxon>
        <taxon>Botryosphaeriales</taxon>
        <taxon>Botryosphaeriaceae</taxon>
        <taxon>Botryosphaeria</taxon>
    </lineage>
</organism>
<feature type="region of interest" description="Disordered" evidence="1">
    <location>
        <begin position="87"/>
        <end position="108"/>
    </location>
</feature>
<evidence type="ECO:0008006" key="5">
    <source>
        <dbReference type="Google" id="ProtNLM"/>
    </source>
</evidence>
<evidence type="ECO:0000313" key="2">
    <source>
        <dbReference type="EMBL" id="KAF4301972.1"/>
    </source>
</evidence>
<evidence type="ECO:0000313" key="4">
    <source>
        <dbReference type="Proteomes" id="UP000572817"/>
    </source>
</evidence>
<name>A0A8H4IR70_9PEZI</name>
<feature type="region of interest" description="Disordered" evidence="1">
    <location>
        <begin position="360"/>
        <end position="459"/>
    </location>
</feature>
<gene>
    <name evidence="3" type="ORF">GTA08_BOTSDO06157</name>
    <name evidence="2" type="ORF">GTA08_BOTSDO10342</name>
</gene>
<reference evidence="3 4" key="1">
    <citation type="submission" date="2020-04" db="EMBL/GenBank/DDBJ databases">
        <title>Genome Assembly and Annotation of Botryosphaeria dothidea sdau 11-99, a Latent Pathogen of Apple Fruit Ring Rot in China.</title>
        <authorList>
            <person name="Yu C."/>
            <person name="Diao Y."/>
            <person name="Lu Q."/>
            <person name="Zhao J."/>
            <person name="Cui S."/>
            <person name="Peng C."/>
            <person name="He B."/>
            <person name="Liu H."/>
        </authorList>
    </citation>
    <scope>NUCLEOTIDE SEQUENCE [LARGE SCALE GENOMIC DNA]</scope>
    <source>
        <strain evidence="4">sdau11-99</strain>
        <strain evidence="3">Sdau11-99</strain>
    </source>
</reference>
<keyword evidence="4" id="KW-1185">Reference proteome</keyword>
<dbReference type="OrthoDB" id="8864979at2759"/>
<dbReference type="Pfam" id="PF13092">
    <property type="entry name" value="CENP-L"/>
    <property type="match status" value="1"/>
</dbReference>
<evidence type="ECO:0000256" key="1">
    <source>
        <dbReference type="SAM" id="MobiDB-lite"/>
    </source>
</evidence>
<dbReference type="AlphaFoldDB" id="A0A8H4IR70"/>
<dbReference type="Proteomes" id="UP000572817">
    <property type="component" value="Unassembled WGS sequence"/>
</dbReference>